<evidence type="ECO:0000313" key="2">
    <source>
        <dbReference type="Proteomes" id="UP000821865"/>
    </source>
</evidence>
<sequence length="861" mass="94176">MAQSAKSINLTQECADEARLEKSRASGAQRAARVGNLRQRSSRHAVSVQQPDAATTDHVNPSGSATAVPTHLAMDCASGLPDSTPVTRGKGTPGNDERTTAEARPPPGPCTEDGHRPSGLACAVSQPPAITTFSADNAFSSPNTLAFAPYTKVDHLLSSMSTVPESNLSPTRKGIVRFGGATLREFIPLTTLTEKLTRSPTFYGSLGFVAVLISVTVAVVILSSSPKQRHWNQCDNEECHDAHDYLHSFLDASVDPCDDFYRHVCHRWHIDNVDGATLAERAARDLASALHSSLLRMAAVPGDAVGTSRTEALLVRFYSACSSFVMTSTHSDVAKRLVRAYRGDADVLQLTDTAAAVRHVVRLSLQRGISTLFKVRVVWHGGIALYVSRGKTLAEKLSDHVPSSALVEFFREALEEVSAVREAGIQKSDVNATLFELLKYDQRTAQSEANLTTAETVTASQFGMLVYQTDPRLWLEYVNSMLPRNLGISEASPVMCHELTLVKAAVESLATNHRIGLIYIFFHILTEIGRLYYRSKFLYDKPGETDVVCFTASLDVMGSSWLDVYANLTRLLLSAPSRAGSVFSWVRNVSSTHLLDSGMDEADKRGARTALEHVTLLVHSSRPLSAFNDSARSHNDTAGFAAYYASLEALEATRRLQDPPSLEDVLVEETVFAGVTTYTRLLNAVVLPLAMRRPPLMYSTKVPLEFDMGTTGVVLAKALFEAGLPSARNVETWYELNVKQFVDCVQRSSSFASVLGAVNLTFRQGVELFAWARAVRIAHSVMRNSYYLKNGAGEGSEEVWAVAQRTFFQRFCLLTCSAVNAGQEARLRCLVPLLNMAEFASAFQCRGTEVMRARPCLLLMQ</sequence>
<evidence type="ECO:0000313" key="1">
    <source>
        <dbReference type="EMBL" id="KAH7958476.1"/>
    </source>
</evidence>
<gene>
    <name evidence="1" type="ORF">HPB49_001981</name>
</gene>
<protein>
    <submittedName>
        <fullName evidence="1">Uncharacterized protein</fullName>
    </submittedName>
</protein>
<dbReference type="EMBL" id="CM023472">
    <property type="protein sequence ID" value="KAH7958476.1"/>
    <property type="molecule type" value="Genomic_DNA"/>
</dbReference>
<dbReference type="Proteomes" id="UP000821865">
    <property type="component" value="Chromosome 3"/>
</dbReference>
<name>A0ACB8D286_DERSI</name>
<proteinExistence type="predicted"/>
<reference evidence="1" key="1">
    <citation type="submission" date="2020-05" db="EMBL/GenBank/DDBJ databases">
        <title>Large-scale comparative analyses of tick genomes elucidate their genetic diversity and vector capacities.</title>
        <authorList>
            <person name="Jia N."/>
            <person name="Wang J."/>
            <person name="Shi W."/>
            <person name="Du L."/>
            <person name="Sun Y."/>
            <person name="Zhan W."/>
            <person name="Jiang J."/>
            <person name="Wang Q."/>
            <person name="Zhang B."/>
            <person name="Ji P."/>
            <person name="Sakyi L.B."/>
            <person name="Cui X."/>
            <person name="Yuan T."/>
            <person name="Jiang B."/>
            <person name="Yang W."/>
            <person name="Lam T.T.-Y."/>
            <person name="Chang Q."/>
            <person name="Ding S."/>
            <person name="Wang X."/>
            <person name="Zhu J."/>
            <person name="Ruan X."/>
            <person name="Zhao L."/>
            <person name="Wei J."/>
            <person name="Que T."/>
            <person name="Du C."/>
            <person name="Cheng J."/>
            <person name="Dai P."/>
            <person name="Han X."/>
            <person name="Huang E."/>
            <person name="Gao Y."/>
            <person name="Liu J."/>
            <person name="Shao H."/>
            <person name="Ye R."/>
            <person name="Li L."/>
            <person name="Wei W."/>
            <person name="Wang X."/>
            <person name="Wang C."/>
            <person name="Yang T."/>
            <person name="Huo Q."/>
            <person name="Li W."/>
            <person name="Guo W."/>
            <person name="Chen H."/>
            <person name="Zhou L."/>
            <person name="Ni X."/>
            <person name="Tian J."/>
            <person name="Zhou Y."/>
            <person name="Sheng Y."/>
            <person name="Liu T."/>
            <person name="Pan Y."/>
            <person name="Xia L."/>
            <person name="Li J."/>
            <person name="Zhao F."/>
            <person name="Cao W."/>
        </authorList>
    </citation>
    <scope>NUCLEOTIDE SEQUENCE</scope>
    <source>
        <strain evidence="1">Dsil-2018</strain>
    </source>
</reference>
<accession>A0ACB8D286</accession>
<comment type="caution">
    <text evidence="1">The sequence shown here is derived from an EMBL/GenBank/DDBJ whole genome shotgun (WGS) entry which is preliminary data.</text>
</comment>
<organism evidence="1 2">
    <name type="scientific">Dermacentor silvarum</name>
    <name type="common">Tick</name>
    <dbReference type="NCBI Taxonomy" id="543639"/>
    <lineage>
        <taxon>Eukaryota</taxon>
        <taxon>Metazoa</taxon>
        <taxon>Ecdysozoa</taxon>
        <taxon>Arthropoda</taxon>
        <taxon>Chelicerata</taxon>
        <taxon>Arachnida</taxon>
        <taxon>Acari</taxon>
        <taxon>Parasitiformes</taxon>
        <taxon>Ixodida</taxon>
        <taxon>Ixodoidea</taxon>
        <taxon>Ixodidae</taxon>
        <taxon>Rhipicephalinae</taxon>
        <taxon>Dermacentor</taxon>
    </lineage>
</organism>
<keyword evidence="2" id="KW-1185">Reference proteome</keyword>